<dbReference type="AlphaFoldDB" id="A0A559MJD0"/>
<protein>
    <submittedName>
        <fullName evidence="2">Uncharacterized protein</fullName>
    </submittedName>
</protein>
<proteinExistence type="predicted"/>
<feature type="region of interest" description="Disordered" evidence="1">
    <location>
        <begin position="34"/>
        <end position="59"/>
    </location>
</feature>
<sequence length="548" mass="61202">MTDLHPIVIPPLEHVHKSLKFSCSGEGLLKDDIPYDPHPERFLPPKATKTNPQPKEVEKKPVSYWKAQCAFRGLNQSGATSDLQLRLREAKKKILPELKTAETELNKEFKKKNKAAKDGKWKSLKTAEQKAKANPSKYLAEAFPKGATGRPANLDIVVLKSPQDVRLALATEAGNADLETVSVDAPWTGGKKPSPDRWMIIGRTRDAVWNQMREIEKEAAGSNTGSREPKAKKAKVSNDVGASAVRSKTLTATSSSTPKASVTQKPKPSKPDVIKAPQKKQTARKDAFPESSPKEHEHPSAPTKPRTKQTARKSVFQSPPPSTESRQAEASSSKVSKGKHAWDVRGSWIISCPEIEGGWGYEGDDPSLTLDIYLEKKNGHHQMYAIFHFRIVTGVMRFEKPIPIPKSEKSGTSNKRKREEDGDGDIDMVDLPSYSEDIETSEEYAVSDFYLAPNDNPTARRPTWRYRWRGEETGEGEIQLGSDEATRQITFSNKGNELSGTFKCDFIGECHFTGVKTSEQAWGSRVDPEEQWTNRSEDAYEYARISRW</sequence>
<comment type="caution">
    <text evidence="2">The sequence shown here is derived from an EMBL/GenBank/DDBJ whole genome shotgun (WGS) entry which is preliminary data.</text>
</comment>
<evidence type="ECO:0000313" key="2">
    <source>
        <dbReference type="EMBL" id="TVY93064.1"/>
    </source>
</evidence>
<reference evidence="2 3" key="1">
    <citation type="submission" date="2018-05" db="EMBL/GenBank/DDBJ databases">
        <title>Genome sequencing and assembly of the regulated plant pathogen Lachnellula willkommii and related sister species for the development of diagnostic species identification markers.</title>
        <authorList>
            <person name="Giroux E."/>
            <person name="Bilodeau G."/>
        </authorList>
    </citation>
    <scope>NUCLEOTIDE SEQUENCE [LARGE SCALE GENOMIC DNA]</scope>
    <source>
        <strain evidence="2 3">CBS 172.35</strain>
    </source>
</reference>
<evidence type="ECO:0000256" key="1">
    <source>
        <dbReference type="SAM" id="MobiDB-lite"/>
    </source>
</evidence>
<accession>A0A559MJD0</accession>
<gene>
    <name evidence="2" type="ORF">LAWI1_G001403</name>
</gene>
<feature type="compositionally biased region" description="Polar residues" evidence="1">
    <location>
        <begin position="246"/>
        <end position="266"/>
    </location>
</feature>
<organism evidence="2 3">
    <name type="scientific">Lachnellula willkommii</name>
    <dbReference type="NCBI Taxonomy" id="215461"/>
    <lineage>
        <taxon>Eukaryota</taxon>
        <taxon>Fungi</taxon>
        <taxon>Dikarya</taxon>
        <taxon>Ascomycota</taxon>
        <taxon>Pezizomycotina</taxon>
        <taxon>Leotiomycetes</taxon>
        <taxon>Helotiales</taxon>
        <taxon>Lachnaceae</taxon>
        <taxon>Lachnellula</taxon>
    </lineage>
</organism>
<dbReference type="Proteomes" id="UP000315522">
    <property type="component" value="Unassembled WGS sequence"/>
</dbReference>
<name>A0A559MJD0_9HELO</name>
<feature type="region of interest" description="Disordered" evidence="1">
    <location>
        <begin position="212"/>
        <end position="338"/>
    </location>
</feature>
<feature type="compositionally biased region" description="Polar residues" evidence="1">
    <location>
        <begin position="323"/>
        <end position="335"/>
    </location>
</feature>
<dbReference type="EMBL" id="QGML01000192">
    <property type="protein sequence ID" value="TVY93064.1"/>
    <property type="molecule type" value="Genomic_DNA"/>
</dbReference>
<evidence type="ECO:0000313" key="3">
    <source>
        <dbReference type="Proteomes" id="UP000315522"/>
    </source>
</evidence>
<feature type="compositionally biased region" description="Basic and acidic residues" evidence="1">
    <location>
        <begin position="34"/>
        <end position="43"/>
    </location>
</feature>
<feature type="region of interest" description="Disordered" evidence="1">
    <location>
        <begin position="402"/>
        <end position="430"/>
    </location>
</feature>
<keyword evidence="3" id="KW-1185">Reference proteome</keyword>
<feature type="compositionally biased region" description="Basic and acidic residues" evidence="1">
    <location>
        <begin position="283"/>
        <end position="299"/>
    </location>
</feature>